<keyword evidence="1" id="KW-0812">Transmembrane</keyword>
<organism evidence="2 3">
    <name type="scientific">Macrosiphum euphorbiae</name>
    <name type="common">potato aphid</name>
    <dbReference type="NCBI Taxonomy" id="13131"/>
    <lineage>
        <taxon>Eukaryota</taxon>
        <taxon>Metazoa</taxon>
        <taxon>Ecdysozoa</taxon>
        <taxon>Arthropoda</taxon>
        <taxon>Hexapoda</taxon>
        <taxon>Insecta</taxon>
        <taxon>Pterygota</taxon>
        <taxon>Neoptera</taxon>
        <taxon>Paraneoptera</taxon>
        <taxon>Hemiptera</taxon>
        <taxon>Sternorrhyncha</taxon>
        <taxon>Aphidomorpha</taxon>
        <taxon>Aphidoidea</taxon>
        <taxon>Aphididae</taxon>
        <taxon>Macrosiphini</taxon>
        <taxon>Macrosiphum</taxon>
    </lineage>
</organism>
<sequence length="126" mass="14555">MLGVQVTKVAVFDETEENYHRSVHISIVHWMSSHIVILILLLLMIVWFWFFGDRDDLAHTLAQVNKKQSTNKSGHSVHVHETQKYFKHTHSQTTYQKASVYTSNKMVQTENVDGDNNVETGLLMNV</sequence>
<feature type="transmembrane region" description="Helical" evidence="1">
    <location>
        <begin position="27"/>
        <end position="51"/>
    </location>
</feature>
<dbReference type="EMBL" id="CARXXK010001395">
    <property type="protein sequence ID" value="CAI6375953.1"/>
    <property type="molecule type" value="Genomic_DNA"/>
</dbReference>
<evidence type="ECO:0000256" key="1">
    <source>
        <dbReference type="SAM" id="Phobius"/>
    </source>
</evidence>
<proteinExistence type="predicted"/>
<name>A0AAV0Y5B0_9HEMI</name>
<dbReference type="AlphaFoldDB" id="A0AAV0Y5B0"/>
<reference evidence="2 3" key="1">
    <citation type="submission" date="2023-01" db="EMBL/GenBank/DDBJ databases">
        <authorList>
            <person name="Whitehead M."/>
        </authorList>
    </citation>
    <scope>NUCLEOTIDE SEQUENCE [LARGE SCALE GENOMIC DNA]</scope>
</reference>
<dbReference type="Proteomes" id="UP001160148">
    <property type="component" value="Unassembled WGS sequence"/>
</dbReference>
<evidence type="ECO:0000313" key="3">
    <source>
        <dbReference type="Proteomes" id="UP001160148"/>
    </source>
</evidence>
<comment type="caution">
    <text evidence="2">The sequence shown here is derived from an EMBL/GenBank/DDBJ whole genome shotgun (WGS) entry which is preliminary data.</text>
</comment>
<keyword evidence="1" id="KW-1133">Transmembrane helix</keyword>
<accession>A0AAV0Y5B0</accession>
<keyword evidence="1" id="KW-0472">Membrane</keyword>
<gene>
    <name evidence="2" type="ORF">MEUPH1_LOCUS29387</name>
</gene>
<protein>
    <submittedName>
        <fullName evidence="2">Uncharacterized protein</fullName>
    </submittedName>
</protein>
<keyword evidence="3" id="KW-1185">Reference proteome</keyword>
<evidence type="ECO:0000313" key="2">
    <source>
        <dbReference type="EMBL" id="CAI6375953.1"/>
    </source>
</evidence>